<comment type="caution">
    <text evidence="1">The sequence shown here is derived from an EMBL/GenBank/DDBJ whole genome shotgun (WGS) entry which is preliminary data.</text>
</comment>
<gene>
    <name evidence="1" type="ORF">DYB32_008406</name>
</gene>
<organism evidence="1 2">
    <name type="scientific">Aphanomyces invadans</name>
    <dbReference type="NCBI Taxonomy" id="157072"/>
    <lineage>
        <taxon>Eukaryota</taxon>
        <taxon>Sar</taxon>
        <taxon>Stramenopiles</taxon>
        <taxon>Oomycota</taxon>
        <taxon>Saprolegniomycetes</taxon>
        <taxon>Saprolegniales</taxon>
        <taxon>Verrucalvaceae</taxon>
        <taxon>Aphanomyces</taxon>
    </lineage>
</organism>
<dbReference type="Proteomes" id="UP000285060">
    <property type="component" value="Unassembled WGS sequence"/>
</dbReference>
<evidence type="ECO:0000313" key="1">
    <source>
        <dbReference type="EMBL" id="RHY25288.1"/>
    </source>
</evidence>
<dbReference type="VEuPathDB" id="FungiDB:H310_04800"/>
<evidence type="ECO:0000313" key="2">
    <source>
        <dbReference type="Proteomes" id="UP000285060"/>
    </source>
</evidence>
<name>A0A418AL47_9STRA</name>
<dbReference type="VEuPathDB" id="FungiDB:H310_04801"/>
<sequence length="314" mass="35010">MTAGPLEYFIAHFVMDPKRETAVNLMGKLKSVHHRLRLSMGLAQDDNADVIAVDDVPTPPEPMWNLCTDSPNVMKAFRRQALLTGLFTFAYGCLPHGLHNLCIDVNKFPVVKRIMSINVLIVNKINAVHLLTSTFEVVCAEKHGKTYSLIQFTKTRWCTGYFMLRRNLLLKSVLVSMPNSIDHDDKFKDVVMEPELRSAILDVSFWKSTIALEKFEASRIASVRGITRDVLLEQFSYFQAMSIEGTHLHSARLLKPALIRAQCDDEELAVLVNVPSRSTATQLALSTESAITRRTIAFGASNAFASAVASANAR</sequence>
<protein>
    <submittedName>
        <fullName evidence="1">Uncharacterized protein</fullName>
    </submittedName>
</protein>
<dbReference type="EMBL" id="QUSY01001337">
    <property type="protein sequence ID" value="RHY25288.1"/>
    <property type="molecule type" value="Genomic_DNA"/>
</dbReference>
<reference evidence="1 2" key="1">
    <citation type="submission" date="2018-08" db="EMBL/GenBank/DDBJ databases">
        <title>Aphanomyces genome sequencing and annotation.</title>
        <authorList>
            <person name="Minardi D."/>
            <person name="Oidtmann B."/>
            <person name="Van Der Giezen M."/>
            <person name="Studholme D.J."/>
        </authorList>
    </citation>
    <scope>NUCLEOTIDE SEQUENCE [LARGE SCALE GENOMIC DNA]</scope>
    <source>
        <strain evidence="1 2">NJM0002</strain>
    </source>
</reference>
<proteinExistence type="predicted"/>
<keyword evidence="2" id="KW-1185">Reference proteome</keyword>
<accession>A0A418AL47</accession>
<dbReference type="AlphaFoldDB" id="A0A418AL47"/>